<organism evidence="3 4">
    <name type="scientific">Heligmosomoides polygyrus</name>
    <name type="common">Parasitic roundworm</name>
    <dbReference type="NCBI Taxonomy" id="6339"/>
    <lineage>
        <taxon>Eukaryota</taxon>
        <taxon>Metazoa</taxon>
        <taxon>Ecdysozoa</taxon>
        <taxon>Nematoda</taxon>
        <taxon>Chromadorea</taxon>
        <taxon>Rhabditida</taxon>
        <taxon>Rhabditina</taxon>
        <taxon>Rhabditomorpha</taxon>
        <taxon>Strongyloidea</taxon>
        <taxon>Heligmosomidae</taxon>
        <taxon>Heligmosomoides</taxon>
    </lineage>
</organism>
<dbReference type="EMBL" id="UZAH01033501">
    <property type="protein sequence ID" value="VDP29251.1"/>
    <property type="molecule type" value="Genomic_DNA"/>
</dbReference>
<feature type="region of interest" description="Disordered" evidence="1">
    <location>
        <begin position="9"/>
        <end position="48"/>
    </location>
</feature>
<evidence type="ECO:0000313" key="3">
    <source>
        <dbReference type="Proteomes" id="UP000050761"/>
    </source>
</evidence>
<sequence>MFCLKRRCRREGAAMPPPSSAVAPDNGQPFATQTQLPQSSPSYSSPGNHQHLSCPIAFYPDNIYGQGLQSGCVDRLDARLNDVYDGSNYDNLVRDPSVPLPPGVVIVQVIHTQPSAPPISPSAPLYPRLPPIDQRFADSEMAIQK</sequence>
<dbReference type="WBParaSite" id="HPBE_0002195001-mRNA-1">
    <property type="protein sequence ID" value="HPBE_0002195001-mRNA-1"/>
    <property type="gene ID" value="HPBE_0002195001"/>
</dbReference>
<evidence type="ECO:0000256" key="1">
    <source>
        <dbReference type="SAM" id="MobiDB-lite"/>
    </source>
</evidence>
<dbReference type="AlphaFoldDB" id="A0A183GHB9"/>
<dbReference type="Proteomes" id="UP000050761">
    <property type="component" value="Unassembled WGS sequence"/>
</dbReference>
<protein>
    <submittedName>
        <fullName evidence="2 4">Uncharacterized protein</fullName>
    </submittedName>
</protein>
<gene>
    <name evidence="2" type="ORF">HPBE_LOCUS21949</name>
</gene>
<evidence type="ECO:0000313" key="4">
    <source>
        <dbReference type="WBParaSite" id="HPBE_0002195001-mRNA-1"/>
    </source>
</evidence>
<keyword evidence="3" id="KW-1185">Reference proteome</keyword>
<evidence type="ECO:0000313" key="2">
    <source>
        <dbReference type="EMBL" id="VDP29251.1"/>
    </source>
</evidence>
<dbReference type="OrthoDB" id="5875299at2759"/>
<reference evidence="4" key="2">
    <citation type="submission" date="2019-09" db="UniProtKB">
        <authorList>
            <consortium name="WormBaseParasite"/>
        </authorList>
    </citation>
    <scope>IDENTIFICATION</scope>
</reference>
<accession>A0A3P8C8V0</accession>
<accession>A0A183GHB9</accession>
<name>A0A183GHB9_HELPZ</name>
<proteinExistence type="predicted"/>
<reference evidence="2 3" key="1">
    <citation type="submission" date="2018-11" db="EMBL/GenBank/DDBJ databases">
        <authorList>
            <consortium name="Pathogen Informatics"/>
        </authorList>
    </citation>
    <scope>NUCLEOTIDE SEQUENCE [LARGE SCALE GENOMIC DNA]</scope>
</reference>
<feature type="compositionally biased region" description="Low complexity" evidence="1">
    <location>
        <begin position="37"/>
        <end position="46"/>
    </location>
</feature>